<dbReference type="RefSeq" id="WP_130966723.1">
    <property type="nucleotide sequence ID" value="NZ_SIXI01000002.1"/>
</dbReference>
<keyword evidence="2" id="KW-0472">Membrane</keyword>
<feature type="region of interest" description="Disordered" evidence="1">
    <location>
        <begin position="159"/>
        <end position="195"/>
    </location>
</feature>
<dbReference type="Proteomes" id="UP000292120">
    <property type="component" value="Unassembled WGS sequence"/>
</dbReference>
<feature type="transmembrane region" description="Helical" evidence="2">
    <location>
        <begin position="54"/>
        <end position="72"/>
    </location>
</feature>
<comment type="caution">
    <text evidence="3">The sequence shown here is derived from an EMBL/GenBank/DDBJ whole genome shotgun (WGS) entry which is preliminary data.</text>
</comment>
<keyword evidence="2" id="KW-0812">Transmembrane</keyword>
<feature type="compositionally biased region" description="Polar residues" evidence="1">
    <location>
        <begin position="159"/>
        <end position="181"/>
    </location>
</feature>
<protein>
    <submittedName>
        <fullName evidence="3">Uncharacterized protein</fullName>
    </submittedName>
</protein>
<feature type="transmembrane region" description="Helical" evidence="2">
    <location>
        <begin position="26"/>
        <end position="48"/>
    </location>
</feature>
<evidence type="ECO:0000313" key="3">
    <source>
        <dbReference type="EMBL" id="TBO32509.1"/>
    </source>
</evidence>
<keyword evidence="2" id="KW-1133">Transmembrane helix</keyword>
<gene>
    <name evidence="3" type="ORF">EYS42_04780</name>
</gene>
<proteinExistence type="predicted"/>
<dbReference type="EMBL" id="SIXI01000002">
    <property type="protein sequence ID" value="TBO32509.1"/>
    <property type="molecule type" value="Genomic_DNA"/>
</dbReference>
<name>A0A4Q9GZR2_9BURK</name>
<dbReference type="AlphaFoldDB" id="A0A4Q9GZR2"/>
<evidence type="ECO:0000256" key="1">
    <source>
        <dbReference type="SAM" id="MobiDB-lite"/>
    </source>
</evidence>
<sequence length="195" mass="21990">MPDTPNDHRAQTLTWHLPAPSARQVFVFRVLCAVLATVATAWWVSLMWDIFKGRMAVVAIPVSLTVLGLWALEVQRQVRHLLEALPIELHWVPAHDDFRAGWFTPQGTPARVQVLADIGPWLWLRCRIGGRWHWRLVSAEQLSPPLRWRLFHGKGQAVASSGHSDSESALVQSTRFPSTPGQGHPAEVASRRRRA</sequence>
<accession>A0A4Q9GZR2</accession>
<organism evidence="3 4">
    <name type="scientific">Aquabacterium lacunae</name>
    <dbReference type="NCBI Taxonomy" id="2528630"/>
    <lineage>
        <taxon>Bacteria</taxon>
        <taxon>Pseudomonadati</taxon>
        <taxon>Pseudomonadota</taxon>
        <taxon>Betaproteobacteria</taxon>
        <taxon>Burkholderiales</taxon>
        <taxon>Aquabacterium</taxon>
    </lineage>
</organism>
<reference evidence="3 4" key="1">
    <citation type="submission" date="2019-02" db="EMBL/GenBank/DDBJ databases">
        <title>Aquabacterium sp. strain KMB7.</title>
        <authorList>
            <person name="Chen W.-M."/>
        </authorList>
    </citation>
    <scope>NUCLEOTIDE SEQUENCE [LARGE SCALE GENOMIC DNA]</scope>
    <source>
        <strain evidence="3 4">KMB7</strain>
    </source>
</reference>
<keyword evidence="4" id="KW-1185">Reference proteome</keyword>
<evidence type="ECO:0000256" key="2">
    <source>
        <dbReference type="SAM" id="Phobius"/>
    </source>
</evidence>
<dbReference type="OrthoDB" id="9157092at2"/>
<evidence type="ECO:0000313" key="4">
    <source>
        <dbReference type="Proteomes" id="UP000292120"/>
    </source>
</evidence>